<proteinExistence type="predicted"/>
<dbReference type="Proteomes" id="UP001410394">
    <property type="component" value="Unassembled WGS sequence"/>
</dbReference>
<keyword evidence="7" id="KW-0472">Membrane</keyword>
<dbReference type="SMART" id="SM00304">
    <property type="entry name" value="HAMP"/>
    <property type="match status" value="1"/>
</dbReference>
<sequence length="805" mass="88801">MNIRHRIALLVMLSFLAIASIGGYAVFESHNNAVKVQSVTDGVVPTALATADLVSEVKQVQLNTMALVSAPDNGIASQLKDKLVAQKLSLLDGLKHQRASATDAKQQGLLSQAQESLDNYFNAIDETAQLKLAGQSALAEANLYATVAEYQREFGQIIDTLRVEKNRSKDETIASLKASLSRTVQGLSLVTVLAVSLLSLIGWMLYRQVIRPISHMQAEMSEIASSQDFTRRVPVEREDEIGRSILAFNSMIARIQESAAQLRQKSADIQSMLQNIPQGILTITAGNRVHPEYSAYLANILETQEIAGRNVMELLFADSKLGADALSQVDTVVASCIGEALMNFEFNQHLLPGEIEKKMPGGASKILDLQWSPIAGEDDSIARLMVCVRDVTELRKLAAETAEQKRELEIIGEILGVNQEKFHEFITGSLRFIDDNEVLLHQHPEQDAEALSQLFRNMHTIKGNARTYGLRKLANLVHEAEQSYEALRKPRPERAWDQAQLLEQLAQVRRLVERYAHINEVSLGRKGPGRRGNVERYLMVDKAQIQDTLQRLEAVNIANIHELIAARDAIHQTLRLLGTETLHETLGGIIDSLPGLADELGKAKPRVIIDDQGQLIRTQVSATLKNVFMHLFRNALDHGIEAPGERRAAGKEAAGTISLEARREAGMLQLRLRDDGRGLALARIRDKALHSGLISADEVLSDEALVLQIFRPGFSTAATVTDVSGRGVGMDAVQDFLKREQGRIEIRFTDEAIGAPFRQFETLISLPENCAEQLAEGSRRTLIDTAELAAHQAATRQPRALLRAI</sequence>
<evidence type="ECO:0000256" key="3">
    <source>
        <dbReference type="ARBA" id="ARBA00022679"/>
    </source>
</evidence>
<evidence type="ECO:0000256" key="7">
    <source>
        <dbReference type="SAM" id="Phobius"/>
    </source>
</evidence>
<dbReference type="RefSeq" id="WP_345921315.1">
    <property type="nucleotide sequence ID" value="NZ_JBDIVE010000015.1"/>
</dbReference>
<dbReference type="SUPFAM" id="SSF47226">
    <property type="entry name" value="Histidine-containing phosphotransfer domain, HPT domain"/>
    <property type="match status" value="1"/>
</dbReference>
<dbReference type="InterPro" id="IPR003594">
    <property type="entry name" value="HATPase_dom"/>
</dbReference>
<evidence type="ECO:0000256" key="6">
    <source>
        <dbReference type="PROSITE-ProRule" id="PRU00110"/>
    </source>
</evidence>
<evidence type="ECO:0000256" key="2">
    <source>
        <dbReference type="ARBA" id="ARBA00022553"/>
    </source>
</evidence>
<dbReference type="Gene3D" id="1.20.120.160">
    <property type="entry name" value="HPT domain"/>
    <property type="match status" value="1"/>
</dbReference>
<feature type="transmembrane region" description="Helical" evidence="7">
    <location>
        <begin position="186"/>
        <end position="206"/>
    </location>
</feature>
<dbReference type="InterPro" id="IPR003660">
    <property type="entry name" value="HAMP_dom"/>
</dbReference>
<evidence type="ECO:0000256" key="4">
    <source>
        <dbReference type="ARBA" id="ARBA00022777"/>
    </source>
</evidence>
<accession>A0ABU9Z371</accession>
<feature type="domain" description="HAMP" evidence="8">
    <location>
        <begin position="207"/>
        <end position="260"/>
    </location>
</feature>
<evidence type="ECO:0000256" key="5">
    <source>
        <dbReference type="ARBA" id="ARBA00023012"/>
    </source>
</evidence>
<dbReference type="EMBL" id="JBDIVE010000015">
    <property type="protein sequence ID" value="MEN3070536.1"/>
    <property type="molecule type" value="Genomic_DNA"/>
</dbReference>
<evidence type="ECO:0000259" key="9">
    <source>
        <dbReference type="PROSITE" id="PS50894"/>
    </source>
</evidence>
<dbReference type="Gene3D" id="3.30.450.20">
    <property type="entry name" value="PAS domain"/>
    <property type="match status" value="1"/>
</dbReference>
<evidence type="ECO:0000313" key="11">
    <source>
        <dbReference type="Proteomes" id="UP001410394"/>
    </source>
</evidence>
<evidence type="ECO:0000256" key="1">
    <source>
        <dbReference type="ARBA" id="ARBA00004370"/>
    </source>
</evidence>
<dbReference type="CDD" id="cd00088">
    <property type="entry name" value="HPT"/>
    <property type="match status" value="1"/>
</dbReference>
<name>A0ABU9Z371_9RHOO</name>
<dbReference type="SUPFAM" id="SSF55874">
    <property type="entry name" value="ATPase domain of HSP90 chaperone/DNA topoisomerase II/histidine kinase"/>
    <property type="match status" value="1"/>
</dbReference>
<dbReference type="Pfam" id="PF00672">
    <property type="entry name" value="HAMP"/>
    <property type="match status" value="1"/>
</dbReference>
<dbReference type="SMART" id="SM00073">
    <property type="entry name" value="HPT"/>
    <property type="match status" value="1"/>
</dbReference>
<dbReference type="PROSITE" id="PS50885">
    <property type="entry name" value="HAMP"/>
    <property type="match status" value="1"/>
</dbReference>
<evidence type="ECO:0000259" key="8">
    <source>
        <dbReference type="PROSITE" id="PS50885"/>
    </source>
</evidence>
<dbReference type="InterPro" id="IPR024478">
    <property type="entry name" value="HlyB_4HB_MCP"/>
</dbReference>
<organism evidence="10 11">
    <name type="scientific">Uliginosibacterium sediminicola</name>
    <dbReference type="NCBI Taxonomy" id="2024550"/>
    <lineage>
        <taxon>Bacteria</taxon>
        <taxon>Pseudomonadati</taxon>
        <taxon>Pseudomonadota</taxon>
        <taxon>Betaproteobacteria</taxon>
        <taxon>Rhodocyclales</taxon>
        <taxon>Zoogloeaceae</taxon>
        <taxon>Uliginosibacterium</taxon>
    </lineage>
</organism>
<dbReference type="InterPro" id="IPR008207">
    <property type="entry name" value="Sig_transdc_His_kin_Hpt_dom"/>
</dbReference>
<keyword evidence="3" id="KW-0808">Transferase</keyword>
<keyword evidence="2 6" id="KW-0597">Phosphoprotein</keyword>
<dbReference type="Pfam" id="PF02518">
    <property type="entry name" value="HATPase_c"/>
    <property type="match status" value="1"/>
</dbReference>
<keyword evidence="11" id="KW-1185">Reference proteome</keyword>
<dbReference type="Pfam" id="PF01627">
    <property type="entry name" value="Hpt"/>
    <property type="match status" value="1"/>
</dbReference>
<protein>
    <submittedName>
        <fullName evidence="10">Hpt domain-containing protein</fullName>
    </submittedName>
</protein>
<dbReference type="PANTHER" id="PTHR43395:SF10">
    <property type="entry name" value="CHEMOTAXIS PROTEIN CHEA"/>
    <property type="match status" value="1"/>
</dbReference>
<keyword evidence="5" id="KW-0902">Two-component regulatory system</keyword>
<dbReference type="SUPFAM" id="SSF158472">
    <property type="entry name" value="HAMP domain-like"/>
    <property type="match status" value="1"/>
</dbReference>
<comment type="subcellular location">
    <subcellularLocation>
        <location evidence="1">Membrane</location>
    </subcellularLocation>
</comment>
<gene>
    <name evidence="10" type="ORF">ABDB84_18780</name>
</gene>
<dbReference type="PANTHER" id="PTHR43395">
    <property type="entry name" value="SENSOR HISTIDINE KINASE CHEA"/>
    <property type="match status" value="1"/>
</dbReference>
<dbReference type="InterPro" id="IPR036890">
    <property type="entry name" value="HATPase_C_sf"/>
</dbReference>
<dbReference type="InterPro" id="IPR036641">
    <property type="entry name" value="HPT_dom_sf"/>
</dbReference>
<keyword evidence="4" id="KW-0418">Kinase</keyword>
<reference evidence="10 11" key="1">
    <citation type="journal article" date="2018" name="Int. J. Syst. Evol. Microbiol.">
        <title>Uliginosibacterium sediminicola sp. nov., isolated from freshwater sediment.</title>
        <authorList>
            <person name="Hwang W.M."/>
            <person name="Kim S.M."/>
            <person name="Kang K."/>
            <person name="Ahn T.Y."/>
        </authorList>
    </citation>
    <scope>NUCLEOTIDE SEQUENCE [LARGE SCALE GENOMIC DNA]</scope>
    <source>
        <strain evidence="10 11">M1-21</strain>
    </source>
</reference>
<dbReference type="CDD" id="cd06225">
    <property type="entry name" value="HAMP"/>
    <property type="match status" value="1"/>
</dbReference>
<comment type="caution">
    <text evidence="10">The sequence shown here is derived from an EMBL/GenBank/DDBJ whole genome shotgun (WGS) entry which is preliminary data.</text>
</comment>
<evidence type="ECO:0000313" key="10">
    <source>
        <dbReference type="EMBL" id="MEN3070536.1"/>
    </source>
</evidence>
<dbReference type="Gene3D" id="1.10.8.500">
    <property type="entry name" value="HAMP domain in histidine kinase"/>
    <property type="match status" value="1"/>
</dbReference>
<feature type="domain" description="HPt" evidence="9">
    <location>
        <begin position="418"/>
        <end position="519"/>
    </location>
</feature>
<feature type="modified residue" description="Phosphohistidine" evidence="6">
    <location>
        <position position="459"/>
    </location>
</feature>
<dbReference type="PROSITE" id="PS50894">
    <property type="entry name" value="HPT"/>
    <property type="match status" value="1"/>
</dbReference>
<dbReference type="InterPro" id="IPR051315">
    <property type="entry name" value="Bact_Chemotaxis_CheA"/>
</dbReference>
<keyword evidence="7" id="KW-1133">Transmembrane helix</keyword>
<keyword evidence="7" id="KW-0812">Transmembrane</keyword>
<dbReference type="Gene3D" id="3.30.565.10">
    <property type="entry name" value="Histidine kinase-like ATPase, C-terminal domain"/>
    <property type="match status" value="1"/>
</dbReference>
<dbReference type="Pfam" id="PF12729">
    <property type="entry name" value="4HB_MCP_1"/>
    <property type="match status" value="1"/>
</dbReference>
<dbReference type="SMART" id="SM00387">
    <property type="entry name" value="HATPase_c"/>
    <property type="match status" value="1"/>
</dbReference>